<keyword evidence="1" id="KW-0472">Membrane</keyword>
<dbReference type="RefSeq" id="WP_106543190.1">
    <property type="nucleotide sequence ID" value="NZ_BLAU01000001.1"/>
</dbReference>
<feature type="transmembrane region" description="Helical" evidence="1">
    <location>
        <begin position="40"/>
        <end position="62"/>
    </location>
</feature>
<dbReference type="SUPFAM" id="SSF103481">
    <property type="entry name" value="Multidrug resistance efflux transporter EmrE"/>
    <property type="match status" value="2"/>
</dbReference>
<comment type="caution">
    <text evidence="4">The sequence shown here is derived from an EMBL/GenBank/DDBJ whole genome shotgun (WGS) entry which is preliminary data.</text>
</comment>
<evidence type="ECO:0000313" key="6">
    <source>
        <dbReference type="Proteomes" id="UP000396862"/>
    </source>
</evidence>
<feature type="domain" description="EamA" evidence="2">
    <location>
        <begin position="162"/>
        <end position="291"/>
    </location>
</feature>
<feature type="transmembrane region" description="Helical" evidence="1">
    <location>
        <begin position="100"/>
        <end position="122"/>
    </location>
</feature>
<keyword evidence="6" id="KW-1185">Reference proteome</keyword>
<evidence type="ECO:0000313" key="3">
    <source>
        <dbReference type="EMBL" id="GET21018.1"/>
    </source>
</evidence>
<keyword evidence="1" id="KW-0812">Transmembrane</keyword>
<accession>A0A2P8C972</accession>
<dbReference type="GO" id="GO:0016020">
    <property type="term" value="C:membrane"/>
    <property type="evidence" value="ECO:0007669"/>
    <property type="project" value="InterPro"/>
</dbReference>
<reference evidence="3 6" key="2">
    <citation type="submission" date="2019-10" db="EMBL/GenBank/DDBJ databases">
        <title>Prolixibacter strains distinguished by the presence of nitrate reductase genes were adept at nitrate-dependent anaerobic corrosion of metallic iron and carbon steel.</title>
        <authorList>
            <person name="Iino T."/>
            <person name="Shono N."/>
            <person name="Ito K."/>
            <person name="Nakamura R."/>
            <person name="Sueoka K."/>
            <person name="Harayama S."/>
            <person name="Ohkuma M."/>
        </authorList>
    </citation>
    <scope>NUCLEOTIDE SEQUENCE [LARGE SCALE GENOMIC DNA]</scope>
    <source>
        <strain evidence="3 6">MIC1-1</strain>
    </source>
</reference>
<name>A0A2P8C972_9BACT</name>
<dbReference type="Proteomes" id="UP000240621">
    <property type="component" value="Unassembled WGS sequence"/>
</dbReference>
<feature type="transmembrane region" description="Helical" evidence="1">
    <location>
        <begin position="219"/>
        <end position="238"/>
    </location>
</feature>
<feature type="transmembrane region" description="Helical" evidence="1">
    <location>
        <begin position="275"/>
        <end position="296"/>
    </location>
</feature>
<sequence length="318" mass="35209">MTTQANRPRGYIYTVLATISFSNVYIFSKAAMNDMSMSQFWFYWFLIAFSLNLSVVLFRGKLSVLRNIPKKSRWVLPTLGAMEIATTTLFFASIKVIENPAVTSFLGNLFPLFVTLMGVMLLKERFTRLETVGIVVVLVGAFITSYSGSAKLADFFIPGTGIVVLNALFASTTTILVKVKVKDFPPELLNFNRTFWLFLFSIGWILVSGDSLNVPGRALLNTGLGAFFGPFLAVLLLYKSFEHIEASRSSIIQALKGLFVMGGVLIYFGQLPQGYQIFGGLLSIAGVIIIAVAKLPEQYRNKKARKNNSGQKNISTVR</sequence>
<evidence type="ECO:0000313" key="4">
    <source>
        <dbReference type="EMBL" id="PSK81514.1"/>
    </source>
</evidence>
<feature type="transmembrane region" description="Helical" evidence="1">
    <location>
        <begin position="12"/>
        <end position="28"/>
    </location>
</feature>
<dbReference type="EMBL" id="PYGC01000009">
    <property type="protein sequence ID" value="PSK81514.1"/>
    <property type="molecule type" value="Genomic_DNA"/>
</dbReference>
<feature type="domain" description="EamA" evidence="2">
    <location>
        <begin position="9"/>
        <end position="145"/>
    </location>
</feature>
<feature type="transmembrane region" description="Helical" evidence="1">
    <location>
        <begin position="189"/>
        <end position="207"/>
    </location>
</feature>
<protein>
    <submittedName>
        <fullName evidence="4">Drug/metabolite transporter (DMT)-like permease</fullName>
    </submittedName>
</protein>
<dbReference type="Proteomes" id="UP000396862">
    <property type="component" value="Unassembled WGS sequence"/>
</dbReference>
<dbReference type="AlphaFoldDB" id="A0A2P8C972"/>
<dbReference type="InterPro" id="IPR000620">
    <property type="entry name" value="EamA_dom"/>
</dbReference>
<organism evidence="4 5">
    <name type="scientific">Prolixibacter denitrificans</name>
    <dbReference type="NCBI Taxonomy" id="1541063"/>
    <lineage>
        <taxon>Bacteria</taxon>
        <taxon>Pseudomonadati</taxon>
        <taxon>Bacteroidota</taxon>
        <taxon>Bacteroidia</taxon>
        <taxon>Marinilabiliales</taxon>
        <taxon>Prolixibacteraceae</taxon>
        <taxon>Prolixibacter</taxon>
    </lineage>
</organism>
<reference evidence="4 5" key="1">
    <citation type="submission" date="2018-03" db="EMBL/GenBank/DDBJ databases">
        <title>Genomic Encyclopedia of Archaeal and Bacterial Type Strains, Phase II (KMG-II): from individual species to whole genera.</title>
        <authorList>
            <person name="Goeker M."/>
        </authorList>
    </citation>
    <scope>NUCLEOTIDE SEQUENCE [LARGE SCALE GENOMIC DNA]</scope>
    <source>
        <strain evidence="4 5">DSM 27267</strain>
    </source>
</reference>
<dbReference type="EMBL" id="BLAU01000001">
    <property type="protein sequence ID" value="GET21018.1"/>
    <property type="molecule type" value="Genomic_DNA"/>
</dbReference>
<feature type="transmembrane region" description="Helical" evidence="1">
    <location>
        <begin position="155"/>
        <end position="177"/>
    </location>
</feature>
<feature type="transmembrane region" description="Helical" evidence="1">
    <location>
        <begin position="250"/>
        <end position="269"/>
    </location>
</feature>
<feature type="transmembrane region" description="Helical" evidence="1">
    <location>
        <begin position="129"/>
        <end position="149"/>
    </location>
</feature>
<proteinExistence type="predicted"/>
<gene>
    <name evidence="4" type="ORF">CLV93_109120</name>
    <name evidence="3" type="ORF">JCM18694_12640</name>
</gene>
<evidence type="ECO:0000313" key="5">
    <source>
        <dbReference type="Proteomes" id="UP000240621"/>
    </source>
</evidence>
<dbReference type="Pfam" id="PF00892">
    <property type="entry name" value="EamA"/>
    <property type="match status" value="2"/>
</dbReference>
<evidence type="ECO:0000256" key="1">
    <source>
        <dbReference type="SAM" id="Phobius"/>
    </source>
</evidence>
<dbReference type="OrthoDB" id="1117406at2"/>
<dbReference type="InterPro" id="IPR037185">
    <property type="entry name" value="EmrE-like"/>
</dbReference>
<keyword evidence="1" id="KW-1133">Transmembrane helix</keyword>
<dbReference type="PANTHER" id="PTHR22911">
    <property type="entry name" value="ACYL-MALONYL CONDENSING ENZYME-RELATED"/>
    <property type="match status" value="1"/>
</dbReference>
<evidence type="ECO:0000259" key="2">
    <source>
        <dbReference type="Pfam" id="PF00892"/>
    </source>
</evidence>